<proteinExistence type="predicted"/>
<evidence type="ECO:0008006" key="4">
    <source>
        <dbReference type="Google" id="ProtNLM"/>
    </source>
</evidence>
<gene>
    <name evidence="2" type="ORF">NM06_01665</name>
</gene>
<evidence type="ECO:0000313" key="2">
    <source>
        <dbReference type="EMBL" id="KGY10542.1"/>
    </source>
</evidence>
<dbReference type="OrthoDB" id="5904955at2"/>
<evidence type="ECO:0000256" key="1">
    <source>
        <dbReference type="SAM" id="Phobius"/>
    </source>
</evidence>
<comment type="caution">
    <text evidence="2">The sequence shown here is derived from an EMBL/GenBank/DDBJ whole genome shotgun (WGS) entry which is preliminary data.</text>
</comment>
<sequence>MDFLYESLGYISNVFGSIKDFLYSIPDFVLSCFTYAWYFLIKLYISLKISMVEMAYSVASMLLSEYEVYTVLNVMFNKLSPDLRNAAFQLGVVDAIRIVIDAMATAFVLRIMGW</sequence>
<feature type="transmembrane region" description="Helical" evidence="1">
    <location>
        <begin position="28"/>
        <end position="47"/>
    </location>
</feature>
<accession>A0A0A5HYB2</accession>
<keyword evidence="1" id="KW-0812">Transmembrane</keyword>
<keyword evidence="1" id="KW-0472">Membrane</keyword>
<reference evidence="2 3" key="1">
    <citation type="submission" date="2014-10" db="EMBL/GenBank/DDBJ databases">
        <title>Genome sequencing of Vibrio sinaloensis T08.</title>
        <authorList>
            <person name="Chan K.-G."/>
            <person name="Mohamad N.I."/>
        </authorList>
    </citation>
    <scope>NUCLEOTIDE SEQUENCE [LARGE SCALE GENOMIC DNA]</scope>
    <source>
        <strain evidence="2 3">T08</strain>
    </source>
</reference>
<dbReference type="Proteomes" id="UP000030451">
    <property type="component" value="Unassembled WGS sequence"/>
</dbReference>
<name>A0A0A5HYB2_PHOS4</name>
<dbReference type="EMBL" id="JRWP01000003">
    <property type="protein sequence ID" value="KGY10542.1"/>
    <property type="molecule type" value="Genomic_DNA"/>
</dbReference>
<dbReference type="RefSeq" id="WP_038187300.1">
    <property type="nucleotide sequence ID" value="NZ_JAVHXF010000745.1"/>
</dbReference>
<keyword evidence="1" id="KW-1133">Transmembrane helix</keyword>
<protein>
    <recommendedName>
        <fullName evidence="4">DUF2523 domain-containing protein</fullName>
    </recommendedName>
</protein>
<dbReference type="STRING" id="379097.SE23_20505"/>
<dbReference type="AlphaFoldDB" id="A0A0A5HYB2"/>
<organism evidence="2 3">
    <name type="scientific">Photobacterium sp. (strain ATCC 43367)</name>
    <dbReference type="NCBI Taxonomy" id="379097"/>
    <lineage>
        <taxon>Bacteria</taxon>
        <taxon>Pseudomonadati</taxon>
        <taxon>Pseudomonadota</taxon>
        <taxon>Gammaproteobacteria</taxon>
        <taxon>Vibrionales</taxon>
        <taxon>Vibrionaceae</taxon>
        <taxon>Vibrio</taxon>
        <taxon>Vibrio oreintalis group</taxon>
    </lineage>
</organism>
<evidence type="ECO:0000313" key="3">
    <source>
        <dbReference type="Proteomes" id="UP000030451"/>
    </source>
</evidence>